<keyword evidence="1" id="KW-0812">Transmembrane</keyword>
<keyword evidence="1" id="KW-1133">Transmembrane helix</keyword>
<name>A0A9W6L7T6_9BACT</name>
<protein>
    <submittedName>
        <fullName evidence="2">Uncharacterized protein</fullName>
    </submittedName>
</protein>
<evidence type="ECO:0000313" key="3">
    <source>
        <dbReference type="Proteomes" id="UP001144372"/>
    </source>
</evidence>
<organism evidence="2 3">
    <name type="scientific">Desulforhabdus amnigena</name>
    <dbReference type="NCBI Taxonomy" id="40218"/>
    <lineage>
        <taxon>Bacteria</taxon>
        <taxon>Pseudomonadati</taxon>
        <taxon>Thermodesulfobacteriota</taxon>
        <taxon>Syntrophobacteria</taxon>
        <taxon>Syntrophobacterales</taxon>
        <taxon>Syntrophobacteraceae</taxon>
        <taxon>Desulforhabdus</taxon>
    </lineage>
</organism>
<evidence type="ECO:0000313" key="2">
    <source>
        <dbReference type="EMBL" id="GLI34993.1"/>
    </source>
</evidence>
<accession>A0A9W6L7T6</accession>
<keyword evidence="3" id="KW-1185">Reference proteome</keyword>
<reference evidence="2" key="1">
    <citation type="submission" date="2022-12" db="EMBL/GenBank/DDBJ databases">
        <title>Reference genome sequencing for broad-spectrum identification of bacterial and archaeal isolates by mass spectrometry.</title>
        <authorList>
            <person name="Sekiguchi Y."/>
            <person name="Tourlousse D.M."/>
        </authorList>
    </citation>
    <scope>NUCLEOTIDE SEQUENCE</scope>
    <source>
        <strain evidence="2">ASRB1</strain>
    </source>
</reference>
<evidence type="ECO:0000256" key="1">
    <source>
        <dbReference type="SAM" id="Phobius"/>
    </source>
</evidence>
<comment type="caution">
    <text evidence="2">The sequence shown here is derived from an EMBL/GenBank/DDBJ whole genome shotgun (WGS) entry which is preliminary data.</text>
</comment>
<proteinExistence type="predicted"/>
<dbReference type="RefSeq" id="WP_281794495.1">
    <property type="nucleotide sequence ID" value="NZ_BSDR01000001.1"/>
</dbReference>
<feature type="transmembrane region" description="Helical" evidence="1">
    <location>
        <begin position="37"/>
        <end position="57"/>
    </location>
</feature>
<dbReference type="AlphaFoldDB" id="A0A9W6L7T6"/>
<gene>
    <name evidence="2" type="ORF">DAMNIGENAA_24260</name>
</gene>
<dbReference type="EMBL" id="BSDR01000001">
    <property type="protein sequence ID" value="GLI34993.1"/>
    <property type="molecule type" value="Genomic_DNA"/>
</dbReference>
<keyword evidence="1" id="KW-0472">Membrane</keyword>
<sequence>MKEISAVAVLTTLIFLFTAFAGALNPKWLRQPTRGRALGIYLGLAVFSLIIAVSAVPEKVDGSSPEKVSLSAASERGPSRVAASTEEQPASREYLALFSLISAFEPLTDLQQEEWNLKHQWAYWVQGEGIVTEVSKTGVFSEIKDTAYEVTVELPGGDRAVLFYPPEQKEFVLRFDAGSALTFQGRLKKIQDWGFWRSGYVKVE</sequence>
<dbReference type="Proteomes" id="UP001144372">
    <property type="component" value="Unassembled WGS sequence"/>
</dbReference>